<sequence>MPNVVESFLKVNAVVEEVTLWLHVFFNDDYAVANLSYCAPAISESSLRLGQQFHCLTFQSIMHDFAGMSD</sequence>
<dbReference type="EMBL" id="JAIWYP010000008">
    <property type="protein sequence ID" value="KAH3785907.1"/>
    <property type="molecule type" value="Genomic_DNA"/>
</dbReference>
<evidence type="ECO:0000313" key="1">
    <source>
        <dbReference type="EMBL" id="KAH3785907.1"/>
    </source>
</evidence>
<reference evidence="1" key="2">
    <citation type="submission" date="2020-11" db="EMBL/GenBank/DDBJ databases">
        <authorList>
            <person name="McCartney M.A."/>
            <person name="Auch B."/>
            <person name="Kono T."/>
            <person name="Mallez S."/>
            <person name="Becker A."/>
            <person name="Gohl D.M."/>
            <person name="Silverstein K.A.T."/>
            <person name="Koren S."/>
            <person name="Bechman K.B."/>
            <person name="Herman A."/>
            <person name="Abrahante J.E."/>
            <person name="Garbe J."/>
        </authorList>
    </citation>
    <scope>NUCLEOTIDE SEQUENCE</scope>
    <source>
        <strain evidence="1">Duluth1</strain>
        <tissue evidence="1">Whole animal</tissue>
    </source>
</reference>
<gene>
    <name evidence="1" type="ORF">DPMN_164003</name>
</gene>
<dbReference type="AlphaFoldDB" id="A0A9D4ETB0"/>
<protein>
    <submittedName>
        <fullName evidence="1">Uncharacterized protein</fullName>
    </submittedName>
</protein>
<organism evidence="1 2">
    <name type="scientific">Dreissena polymorpha</name>
    <name type="common">Zebra mussel</name>
    <name type="synonym">Mytilus polymorpha</name>
    <dbReference type="NCBI Taxonomy" id="45954"/>
    <lineage>
        <taxon>Eukaryota</taxon>
        <taxon>Metazoa</taxon>
        <taxon>Spiralia</taxon>
        <taxon>Lophotrochozoa</taxon>
        <taxon>Mollusca</taxon>
        <taxon>Bivalvia</taxon>
        <taxon>Autobranchia</taxon>
        <taxon>Heteroconchia</taxon>
        <taxon>Euheterodonta</taxon>
        <taxon>Imparidentia</taxon>
        <taxon>Neoheterodontei</taxon>
        <taxon>Myida</taxon>
        <taxon>Dreissenoidea</taxon>
        <taxon>Dreissenidae</taxon>
        <taxon>Dreissena</taxon>
    </lineage>
</organism>
<evidence type="ECO:0000313" key="2">
    <source>
        <dbReference type="Proteomes" id="UP000828390"/>
    </source>
</evidence>
<accession>A0A9D4ETB0</accession>
<proteinExistence type="predicted"/>
<comment type="caution">
    <text evidence="1">The sequence shown here is derived from an EMBL/GenBank/DDBJ whole genome shotgun (WGS) entry which is preliminary data.</text>
</comment>
<keyword evidence="2" id="KW-1185">Reference proteome</keyword>
<dbReference type="Proteomes" id="UP000828390">
    <property type="component" value="Unassembled WGS sequence"/>
</dbReference>
<reference evidence="1" key="1">
    <citation type="journal article" date="2019" name="bioRxiv">
        <title>The Genome of the Zebra Mussel, Dreissena polymorpha: A Resource for Invasive Species Research.</title>
        <authorList>
            <person name="McCartney M.A."/>
            <person name="Auch B."/>
            <person name="Kono T."/>
            <person name="Mallez S."/>
            <person name="Zhang Y."/>
            <person name="Obille A."/>
            <person name="Becker A."/>
            <person name="Abrahante J.E."/>
            <person name="Garbe J."/>
            <person name="Badalamenti J.P."/>
            <person name="Herman A."/>
            <person name="Mangelson H."/>
            <person name="Liachko I."/>
            <person name="Sullivan S."/>
            <person name="Sone E.D."/>
            <person name="Koren S."/>
            <person name="Silverstein K.A.T."/>
            <person name="Beckman K.B."/>
            <person name="Gohl D.M."/>
        </authorList>
    </citation>
    <scope>NUCLEOTIDE SEQUENCE</scope>
    <source>
        <strain evidence="1">Duluth1</strain>
        <tissue evidence="1">Whole animal</tissue>
    </source>
</reference>
<name>A0A9D4ETB0_DREPO</name>